<evidence type="ECO:0000313" key="9">
    <source>
        <dbReference type="Proteomes" id="UP000816034"/>
    </source>
</evidence>
<dbReference type="InterPro" id="IPR049899">
    <property type="entry name" value="Znf_C2HC_C3H"/>
</dbReference>
<accession>A0AA88H0Y1</accession>
<dbReference type="PANTHER" id="PTHR13555">
    <property type="entry name" value="C2H2 ZINC FINGER CGI-62-RELATED"/>
    <property type="match status" value="1"/>
</dbReference>
<feature type="region of interest" description="Disordered" evidence="6">
    <location>
        <begin position="104"/>
        <end position="187"/>
    </location>
</feature>
<gene>
    <name evidence="8" type="ORF">C9374_014468</name>
</gene>
<evidence type="ECO:0000259" key="7">
    <source>
        <dbReference type="PROSITE" id="PS52027"/>
    </source>
</evidence>
<organism evidence="8 9">
    <name type="scientific">Naegleria lovaniensis</name>
    <name type="common">Amoeba</name>
    <dbReference type="NCBI Taxonomy" id="51637"/>
    <lineage>
        <taxon>Eukaryota</taxon>
        <taxon>Discoba</taxon>
        <taxon>Heterolobosea</taxon>
        <taxon>Tetramitia</taxon>
        <taxon>Eutetramitia</taxon>
        <taxon>Vahlkampfiidae</taxon>
        <taxon>Naegleria</taxon>
    </lineage>
</organism>
<proteinExistence type="predicted"/>
<feature type="domain" description="C2HC/C3H-type" evidence="7">
    <location>
        <begin position="355"/>
        <end position="384"/>
    </location>
</feature>
<evidence type="ECO:0000313" key="8">
    <source>
        <dbReference type="EMBL" id="KAG2389068.1"/>
    </source>
</evidence>
<feature type="domain" description="C2HC/C3H-type" evidence="7">
    <location>
        <begin position="276"/>
        <end position="305"/>
    </location>
</feature>
<dbReference type="InterPro" id="IPR026319">
    <property type="entry name" value="ZC2HC1A/B-like"/>
</dbReference>
<evidence type="ECO:0000256" key="5">
    <source>
        <dbReference type="PROSITE-ProRule" id="PRU01371"/>
    </source>
</evidence>
<sequence>MSQLVCHYCGSLVPLKGLQSHQVQCSSEWHKRQKQLIPELQRAYPPRDVPNMLIPSSETDTKAIEKYNSFAKVLYLQESLNPCPSCLRLFPAKEMGAHFISCNNTPQKEGSSHAMKEPQRSISPEKQKNSPDRSKEQLEASPRLKVEKKHTAHPSTTTSSAQNTSQLEPFMPTRESSVSASQEKRKAPIRDLNGRPIAYCCHLCGREYLNVGSLTFHIPNCLEKRTASQNELPREYRTKAPHAPRVPIPEDRLAEDFLNRLEEYNQAAYRIYEQSSRVPCKFCGRRFNPDSLMVHVKACAKVHEATQNTPPSFSTSSNLQSGGPVTNANEIPVGGIKSKSAAYRALSAGKYVEIERAECSKCGRKFALDRLPVHESSCKGIGLKKENNPPASKILTERIKNFGVEDMKTKSESVSVPTSNQQPNTRLSTTVATMRQSMEQDTRVQCPCCNRKFNPDRIEKHVSICKARIY</sequence>
<dbReference type="EMBL" id="PYSW02000008">
    <property type="protein sequence ID" value="KAG2389068.1"/>
    <property type="molecule type" value="Genomic_DNA"/>
</dbReference>
<dbReference type="PROSITE" id="PS52027">
    <property type="entry name" value="ZF_C2HC_C3H"/>
    <property type="match status" value="3"/>
</dbReference>
<feature type="compositionally biased region" description="Polar residues" evidence="6">
    <location>
        <begin position="412"/>
        <end position="428"/>
    </location>
</feature>
<comment type="caution">
    <text evidence="8">The sequence shown here is derived from an EMBL/GenBank/DDBJ whole genome shotgun (WGS) entry which is preliminary data.</text>
</comment>
<dbReference type="Pfam" id="PF13913">
    <property type="entry name" value="zf-C2HC_2"/>
    <property type="match status" value="3"/>
</dbReference>
<evidence type="ECO:0000256" key="3">
    <source>
        <dbReference type="ARBA" id="ARBA00022771"/>
    </source>
</evidence>
<dbReference type="GO" id="GO:0008270">
    <property type="term" value="F:zinc ion binding"/>
    <property type="evidence" value="ECO:0007669"/>
    <property type="project" value="UniProtKB-KW"/>
</dbReference>
<evidence type="ECO:0000256" key="2">
    <source>
        <dbReference type="ARBA" id="ARBA00022737"/>
    </source>
</evidence>
<dbReference type="AlphaFoldDB" id="A0AA88H0Y1"/>
<protein>
    <recommendedName>
        <fullName evidence="7">C2HC/C3H-type domain-containing protein</fullName>
    </recommendedName>
</protein>
<name>A0AA88H0Y1_NAELO</name>
<evidence type="ECO:0000256" key="4">
    <source>
        <dbReference type="ARBA" id="ARBA00022833"/>
    </source>
</evidence>
<dbReference type="PANTHER" id="PTHR13555:SF5">
    <property type="entry name" value="ZINC-FINGER OF A C2HC-TYPE"/>
    <property type="match status" value="1"/>
</dbReference>
<keyword evidence="3 5" id="KW-0863">Zinc-finger</keyword>
<keyword evidence="1" id="KW-0479">Metal-binding</keyword>
<dbReference type="RefSeq" id="XP_044553060.1">
    <property type="nucleotide sequence ID" value="XM_044690459.1"/>
</dbReference>
<feature type="compositionally biased region" description="Basic and acidic residues" evidence="6">
    <location>
        <begin position="110"/>
        <end position="145"/>
    </location>
</feature>
<keyword evidence="9" id="KW-1185">Reference proteome</keyword>
<dbReference type="Proteomes" id="UP000816034">
    <property type="component" value="Unassembled WGS sequence"/>
</dbReference>
<reference evidence="8 9" key="1">
    <citation type="journal article" date="2018" name="BMC Genomics">
        <title>The genome of Naegleria lovaniensis, the basis for a comparative approach to unravel pathogenicity factors of the human pathogenic amoeba N. fowleri.</title>
        <authorList>
            <person name="Liechti N."/>
            <person name="Schurch N."/>
            <person name="Bruggmann R."/>
            <person name="Wittwer M."/>
        </authorList>
    </citation>
    <scope>NUCLEOTIDE SEQUENCE [LARGE SCALE GENOMIC DNA]</scope>
    <source>
        <strain evidence="8 9">ATCC 30569</strain>
    </source>
</reference>
<evidence type="ECO:0000256" key="6">
    <source>
        <dbReference type="SAM" id="MobiDB-lite"/>
    </source>
</evidence>
<dbReference type="GeneID" id="68106921"/>
<feature type="domain" description="C2HC/C3H-type" evidence="7">
    <location>
        <begin position="442"/>
        <end position="470"/>
    </location>
</feature>
<keyword evidence="2" id="KW-0677">Repeat</keyword>
<feature type="compositionally biased region" description="Low complexity" evidence="6">
    <location>
        <begin position="155"/>
        <end position="166"/>
    </location>
</feature>
<dbReference type="Gene3D" id="3.30.160.60">
    <property type="entry name" value="Classic Zinc Finger"/>
    <property type="match status" value="3"/>
</dbReference>
<evidence type="ECO:0000256" key="1">
    <source>
        <dbReference type="ARBA" id="ARBA00022723"/>
    </source>
</evidence>
<keyword evidence="4" id="KW-0862">Zinc</keyword>
<feature type="region of interest" description="Disordered" evidence="6">
    <location>
        <begin position="408"/>
        <end position="428"/>
    </location>
</feature>